<accession>A0A9D4DWG1</accession>
<gene>
    <name evidence="1" type="ORF">DPMN_189947</name>
</gene>
<proteinExistence type="predicted"/>
<name>A0A9D4DWG1_DREPO</name>
<reference evidence="1" key="1">
    <citation type="journal article" date="2019" name="bioRxiv">
        <title>The Genome of the Zebra Mussel, Dreissena polymorpha: A Resource for Invasive Species Research.</title>
        <authorList>
            <person name="McCartney M.A."/>
            <person name="Auch B."/>
            <person name="Kono T."/>
            <person name="Mallez S."/>
            <person name="Zhang Y."/>
            <person name="Obille A."/>
            <person name="Becker A."/>
            <person name="Abrahante J.E."/>
            <person name="Garbe J."/>
            <person name="Badalamenti J.P."/>
            <person name="Herman A."/>
            <person name="Mangelson H."/>
            <person name="Liachko I."/>
            <person name="Sullivan S."/>
            <person name="Sone E.D."/>
            <person name="Koren S."/>
            <person name="Silverstein K.A.T."/>
            <person name="Beckman K.B."/>
            <person name="Gohl D.M."/>
        </authorList>
    </citation>
    <scope>NUCLEOTIDE SEQUENCE</scope>
    <source>
        <strain evidence="1">Duluth1</strain>
        <tissue evidence="1">Whole animal</tissue>
    </source>
</reference>
<reference evidence="1" key="2">
    <citation type="submission" date="2020-11" db="EMBL/GenBank/DDBJ databases">
        <authorList>
            <person name="McCartney M.A."/>
            <person name="Auch B."/>
            <person name="Kono T."/>
            <person name="Mallez S."/>
            <person name="Becker A."/>
            <person name="Gohl D.M."/>
            <person name="Silverstein K.A.T."/>
            <person name="Koren S."/>
            <person name="Bechman K.B."/>
            <person name="Herman A."/>
            <person name="Abrahante J.E."/>
            <person name="Garbe J."/>
        </authorList>
    </citation>
    <scope>NUCLEOTIDE SEQUENCE</scope>
    <source>
        <strain evidence="1">Duluth1</strain>
        <tissue evidence="1">Whole animal</tissue>
    </source>
</reference>
<organism evidence="1 2">
    <name type="scientific">Dreissena polymorpha</name>
    <name type="common">Zebra mussel</name>
    <name type="synonym">Mytilus polymorpha</name>
    <dbReference type="NCBI Taxonomy" id="45954"/>
    <lineage>
        <taxon>Eukaryota</taxon>
        <taxon>Metazoa</taxon>
        <taxon>Spiralia</taxon>
        <taxon>Lophotrochozoa</taxon>
        <taxon>Mollusca</taxon>
        <taxon>Bivalvia</taxon>
        <taxon>Autobranchia</taxon>
        <taxon>Heteroconchia</taxon>
        <taxon>Euheterodonta</taxon>
        <taxon>Imparidentia</taxon>
        <taxon>Neoheterodontei</taxon>
        <taxon>Myida</taxon>
        <taxon>Dreissenoidea</taxon>
        <taxon>Dreissenidae</taxon>
        <taxon>Dreissena</taxon>
    </lineage>
</organism>
<comment type="caution">
    <text evidence="1">The sequence shown here is derived from an EMBL/GenBank/DDBJ whole genome shotgun (WGS) entry which is preliminary data.</text>
</comment>
<dbReference type="AlphaFoldDB" id="A0A9D4DWG1"/>
<protein>
    <submittedName>
        <fullName evidence="1">Uncharacterized protein</fullName>
    </submittedName>
</protein>
<keyword evidence="2" id="KW-1185">Reference proteome</keyword>
<evidence type="ECO:0000313" key="2">
    <source>
        <dbReference type="Proteomes" id="UP000828390"/>
    </source>
</evidence>
<dbReference type="Proteomes" id="UP000828390">
    <property type="component" value="Unassembled WGS sequence"/>
</dbReference>
<sequence length="121" mass="14072">MVLQELADIVERERRKKWNVNKTGKMQFVKEGETAKKQQTPAASTLDCAQSKEMVVDLKRRLIFPSVAQTTQCLDKCLVMVELTVHWESRCDEAMERNTAKYADLQRECRHTWQFPVEVGV</sequence>
<evidence type="ECO:0000313" key="1">
    <source>
        <dbReference type="EMBL" id="KAH3755257.1"/>
    </source>
</evidence>
<dbReference type="EMBL" id="JAIWYP010000010">
    <property type="protein sequence ID" value="KAH3755257.1"/>
    <property type="molecule type" value="Genomic_DNA"/>
</dbReference>